<dbReference type="AlphaFoldDB" id="A0A1F6N567"/>
<gene>
    <name evidence="2" type="ORF">A2983_00920</name>
</gene>
<evidence type="ECO:0000313" key="2">
    <source>
        <dbReference type="EMBL" id="OGH78878.1"/>
    </source>
</evidence>
<evidence type="ECO:0000313" key="3">
    <source>
        <dbReference type="Proteomes" id="UP000177040"/>
    </source>
</evidence>
<protein>
    <submittedName>
        <fullName evidence="2">Uncharacterized protein</fullName>
    </submittedName>
</protein>
<dbReference type="Proteomes" id="UP000177040">
    <property type="component" value="Unassembled WGS sequence"/>
</dbReference>
<organism evidence="2 3">
    <name type="scientific">Candidatus Magasanikbacteria bacterium RIFCSPLOWO2_01_FULL_40_15</name>
    <dbReference type="NCBI Taxonomy" id="1798686"/>
    <lineage>
        <taxon>Bacteria</taxon>
        <taxon>Candidatus Magasanikiibacteriota</taxon>
    </lineage>
</organism>
<sequence length="163" mass="19146">MAKQSPKPGRRNWPQQTTRHHMVPRCRCRLRDGQHRGNVKKIPRQDHEAWHTLFGEMMPHEVVAYIVITLAERGYFNEVHLEAHWEGATYKFDLDAPKQAEPIMAVRRRFNKVDWERVFGTVTWFSAATQVVRDWSPAGYFSFVNIVATPEERYAFFCGEEAV</sequence>
<comment type="caution">
    <text evidence="2">The sequence shown here is derived from an EMBL/GenBank/DDBJ whole genome shotgun (WGS) entry which is preliminary data.</text>
</comment>
<name>A0A1F6N567_9BACT</name>
<accession>A0A1F6N567</accession>
<reference evidence="2 3" key="1">
    <citation type="journal article" date="2016" name="Nat. Commun.">
        <title>Thousands of microbial genomes shed light on interconnected biogeochemical processes in an aquifer system.</title>
        <authorList>
            <person name="Anantharaman K."/>
            <person name="Brown C.T."/>
            <person name="Hug L.A."/>
            <person name="Sharon I."/>
            <person name="Castelle C.J."/>
            <person name="Probst A.J."/>
            <person name="Thomas B.C."/>
            <person name="Singh A."/>
            <person name="Wilkins M.J."/>
            <person name="Karaoz U."/>
            <person name="Brodie E.L."/>
            <person name="Williams K.H."/>
            <person name="Hubbard S.S."/>
            <person name="Banfield J.F."/>
        </authorList>
    </citation>
    <scope>NUCLEOTIDE SEQUENCE [LARGE SCALE GENOMIC DNA]</scope>
</reference>
<proteinExistence type="predicted"/>
<dbReference type="EMBL" id="MFQH01000001">
    <property type="protein sequence ID" value="OGH78878.1"/>
    <property type="molecule type" value="Genomic_DNA"/>
</dbReference>
<feature type="region of interest" description="Disordered" evidence="1">
    <location>
        <begin position="1"/>
        <end position="22"/>
    </location>
</feature>
<evidence type="ECO:0000256" key="1">
    <source>
        <dbReference type="SAM" id="MobiDB-lite"/>
    </source>
</evidence>